<dbReference type="GO" id="GO:0000271">
    <property type="term" value="P:polysaccharide biosynthetic process"/>
    <property type="evidence" value="ECO:0007669"/>
    <property type="project" value="InterPro"/>
</dbReference>
<dbReference type="SUPFAM" id="SSF52413">
    <property type="entry name" value="UDP-glucose/GDP-mannose dehydrogenase C-terminal domain"/>
    <property type="match status" value="1"/>
</dbReference>
<keyword evidence="3" id="KW-0520">NAD</keyword>
<dbReference type="AlphaFoldDB" id="A0A450ZW15"/>
<dbReference type="InterPro" id="IPR001732">
    <property type="entry name" value="UDP-Glc/GDP-Man_DH_N"/>
</dbReference>
<dbReference type="InterPro" id="IPR036220">
    <property type="entry name" value="UDP-Glc/GDP-Man_DH_C_sf"/>
</dbReference>
<dbReference type="Pfam" id="PF00984">
    <property type="entry name" value="UDPG_MGDP_dh"/>
    <property type="match status" value="1"/>
</dbReference>
<dbReference type="InterPro" id="IPR014026">
    <property type="entry name" value="UDP-Glc/GDP-Man_DH_dimer"/>
</dbReference>
<dbReference type="InterPro" id="IPR014027">
    <property type="entry name" value="UDP-Glc/GDP-Man_DH_C"/>
</dbReference>
<dbReference type="PANTHER" id="PTHR43491:SF2">
    <property type="entry name" value="UDP-N-ACETYL-D-MANNOSAMINE DEHYDROGENASE"/>
    <property type="match status" value="1"/>
</dbReference>
<keyword evidence="2" id="KW-0560">Oxidoreductase</keyword>
<dbReference type="SUPFAM" id="SSF48179">
    <property type="entry name" value="6-phosphogluconate dehydrogenase C-terminal domain-like"/>
    <property type="match status" value="1"/>
</dbReference>
<dbReference type="PIRSF" id="PIRSF500136">
    <property type="entry name" value="UDP_ManNAc_DH"/>
    <property type="match status" value="1"/>
</dbReference>
<evidence type="ECO:0000256" key="1">
    <source>
        <dbReference type="ARBA" id="ARBA00006601"/>
    </source>
</evidence>
<organism evidence="6">
    <name type="scientific">Candidatus Kentrum sp. TUN</name>
    <dbReference type="NCBI Taxonomy" id="2126343"/>
    <lineage>
        <taxon>Bacteria</taxon>
        <taxon>Pseudomonadati</taxon>
        <taxon>Pseudomonadota</taxon>
        <taxon>Gammaproteobacteria</taxon>
        <taxon>Candidatus Kentrum</taxon>
    </lineage>
</organism>
<dbReference type="NCBIfam" id="TIGR03026">
    <property type="entry name" value="NDP-sugDHase"/>
    <property type="match status" value="1"/>
</dbReference>
<dbReference type="InterPro" id="IPR036291">
    <property type="entry name" value="NAD(P)-bd_dom_sf"/>
</dbReference>
<accession>A0A450ZW15</accession>
<dbReference type="GO" id="GO:0016616">
    <property type="term" value="F:oxidoreductase activity, acting on the CH-OH group of donors, NAD or NADP as acceptor"/>
    <property type="evidence" value="ECO:0007669"/>
    <property type="project" value="InterPro"/>
</dbReference>
<dbReference type="SUPFAM" id="SSF51735">
    <property type="entry name" value="NAD(P)-binding Rossmann-fold domains"/>
    <property type="match status" value="1"/>
</dbReference>
<dbReference type="InterPro" id="IPR008927">
    <property type="entry name" value="6-PGluconate_DH-like_C_sf"/>
</dbReference>
<dbReference type="GO" id="GO:0051287">
    <property type="term" value="F:NAD binding"/>
    <property type="evidence" value="ECO:0007669"/>
    <property type="project" value="InterPro"/>
</dbReference>
<dbReference type="GO" id="GO:0016628">
    <property type="term" value="F:oxidoreductase activity, acting on the CH-CH group of donors, NAD or NADP as acceptor"/>
    <property type="evidence" value="ECO:0007669"/>
    <property type="project" value="InterPro"/>
</dbReference>
<dbReference type="InterPro" id="IPR017476">
    <property type="entry name" value="UDP-Glc/GDP-Man"/>
</dbReference>
<dbReference type="InterPro" id="IPR028359">
    <property type="entry name" value="UDP_ManNAc/GlcNAc_DH"/>
</dbReference>
<sequence length="427" mass="46442">MTHHRKISVIGLGYVGLPVAVTFGRIDRVVGFDISPAHIDGLRKGHDRTGEIEPGELATTDVLFTNNPKDLTGADFHIIAVPTPIDTGKQPNLDPLTRASITAGEQLTPGDIVVYESTVYPGVTEEICIPLLEQASNLRSGIDFHVGYSPERINPGDKERGFANVKKVISAEDPGVLDIIADVYESVVTAGIHRASGIKVAEAAKVIENTQRDLNVALMNELSIIFDRLGIDTGDVLAAAGTKWNFLPFAPGLVGGHCIGVDPYYLTHKATTLGYHPQVILAGRRINDEMGRFVASRTVKELIRRGQSVKGNIVTVLGLTFKENVPDLRNTRVVDIVHELTDYGIHVQVHDPLVDPDKAYAAYRIALTADEDLRPANAVVLAVAHREYVTKGWSLIRSLLTKQGVVMDIKGVLDRSAVPSDVTLWRL</sequence>
<dbReference type="SMART" id="SM00984">
    <property type="entry name" value="UDPG_MGDP_dh_C"/>
    <property type="match status" value="1"/>
</dbReference>
<dbReference type="PANTHER" id="PTHR43491">
    <property type="entry name" value="UDP-N-ACETYL-D-MANNOSAMINE DEHYDROGENASE"/>
    <property type="match status" value="1"/>
</dbReference>
<evidence type="ECO:0000256" key="4">
    <source>
        <dbReference type="PIRNR" id="PIRNR000124"/>
    </source>
</evidence>
<feature type="domain" description="UDP-glucose/GDP-mannose dehydrogenase C-terminal" evidence="5">
    <location>
        <begin position="315"/>
        <end position="415"/>
    </location>
</feature>
<evidence type="ECO:0000256" key="2">
    <source>
        <dbReference type="ARBA" id="ARBA00023002"/>
    </source>
</evidence>
<evidence type="ECO:0000259" key="5">
    <source>
        <dbReference type="SMART" id="SM00984"/>
    </source>
</evidence>
<dbReference type="PIRSF" id="PIRSF000124">
    <property type="entry name" value="UDPglc_GDPman_dh"/>
    <property type="match status" value="1"/>
</dbReference>
<proteinExistence type="inferred from homology"/>
<name>A0A450ZW15_9GAMM</name>
<dbReference type="Pfam" id="PF03721">
    <property type="entry name" value="UDPG_MGDP_dh_N"/>
    <property type="match status" value="1"/>
</dbReference>
<dbReference type="EMBL" id="CAADFX010000073">
    <property type="protein sequence ID" value="VFK57971.1"/>
    <property type="molecule type" value="Genomic_DNA"/>
</dbReference>
<dbReference type="Gene3D" id="3.40.50.720">
    <property type="entry name" value="NAD(P)-binding Rossmann-like Domain"/>
    <property type="match status" value="2"/>
</dbReference>
<evidence type="ECO:0000256" key="3">
    <source>
        <dbReference type="ARBA" id="ARBA00023027"/>
    </source>
</evidence>
<protein>
    <submittedName>
        <fullName evidence="6">UDP-N-acetyl-D-galactosamine dehydrogenase</fullName>
    </submittedName>
</protein>
<reference evidence="6" key="1">
    <citation type="submission" date="2019-02" db="EMBL/GenBank/DDBJ databases">
        <authorList>
            <person name="Gruber-Vodicka R. H."/>
            <person name="Seah K. B. B."/>
        </authorList>
    </citation>
    <scope>NUCLEOTIDE SEQUENCE</scope>
    <source>
        <strain evidence="6">BECK_BY1</strain>
    </source>
</reference>
<evidence type="ECO:0000313" key="6">
    <source>
        <dbReference type="EMBL" id="VFK57971.1"/>
    </source>
</evidence>
<gene>
    <name evidence="6" type="ORF">BECKTUN1418D_GA0071000_10733</name>
</gene>
<comment type="similarity">
    <text evidence="1 4">Belongs to the UDP-glucose/GDP-mannose dehydrogenase family.</text>
</comment>
<dbReference type="Pfam" id="PF03720">
    <property type="entry name" value="UDPG_MGDP_dh_C"/>
    <property type="match status" value="1"/>
</dbReference>